<name>A0A6P5A086_BRABE</name>
<feature type="active site" description="Proton acceptor" evidence="7">
    <location>
        <position position="205"/>
    </location>
</feature>
<dbReference type="GO" id="GO:0141152">
    <property type="term" value="F:glycerol-3-phosphate dehydrogenase (NAD+) activity"/>
    <property type="evidence" value="ECO:0007669"/>
    <property type="project" value="UniProtKB-UniRule"/>
</dbReference>
<dbReference type="InterPro" id="IPR013328">
    <property type="entry name" value="6PGD_dom2"/>
</dbReference>
<evidence type="ECO:0000256" key="5">
    <source>
        <dbReference type="ARBA" id="ARBA00023027"/>
    </source>
</evidence>
<dbReference type="SUPFAM" id="SSF51735">
    <property type="entry name" value="NAD(P)-binding Rossmann-fold domains"/>
    <property type="match status" value="1"/>
</dbReference>
<evidence type="ECO:0000256" key="6">
    <source>
        <dbReference type="ARBA" id="ARBA00048723"/>
    </source>
</evidence>
<sequence>MSAPKKVAIIGSGNWGSAIGKIIGKNAARLDQFETQVNMWVFEEMIDGRKLTEIINTDHENVKYLPGHKLPENIVAIPDVVEACMSADIHVWVLPHQFVRGVCQKLKGNIKPDAIALSLIKGLDESQAGVDLISNVINKELGTEVNVLMGANLAKEVANGHFCETTIGCRNEVNGLMLKELVQADYFRVVVVEDATTVEICGALKNIVATGAGFVDGLGMGDNTKAAVIRLGLMEMVKFTETFYQRLQPGGSKNPQGSQTSTFLESCGIADLVTTCYGGRNRRVAEAFVTSGKTIDELEQEMLNGQKIQGPPTAKEVYHLLKEKNCEDQFPLFVAIHKICYEGMPVKDFISCLKNHPEHM</sequence>
<feature type="binding site" evidence="9">
    <location>
        <position position="307"/>
    </location>
    <ligand>
        <name>NAD(+)</name>
        <dbReference type="ChEBI" id="CHEBI:57540"/>
    </ligand>
</feature>
<evidence type="ECO:0000256" key="3">
    <source>
        <dbReference type="ARBA" id="ARBA00022490"/>
    </source>
</evidence>
<dbReference type="InterPro" id="IPR008927">
    <property type="entry name" value="6-PGluconate_DH-like_C_sf"/>
</dbReference>
<feature type="domain" description="Glycerol-3-phosphate dehydrogenase NAD-dependent N-terminal" evidence="12">
    <location>
        <begin position="6"/>
        <end position="172"/>
    </location>
</feature>
<accession>A0A6P5A086</accession>
<comment type="similarity">
    <text evidence="2 10">Belongs to the NAD-dependent glycerol-3-phosphate dehydrogenase family.</text>
</comment>
<dbReference type="GO" id="GO:0046168">
    <property type="term" value="P:glycerol-3-phosphate catabolic process"/>
    <property type="evidence" value="ECO:0007669"/>
    <property type="project" value="UniProtKB-UniRule"/>
</dbReference>
<dbReference type="OrthoDB" id="10263760at2759"/>
<dbReference type="NCBIfam" id="TIGR03376">
    <property type="entry name" value="glycerol3P_DH"/>
    <property type="match status" value="1"/>
</dbReference>
<dbReference type="Pfam" id="PF07479">
    <property type="entry name" value="NAD_Gly3P_dh_C"/>
    <property type="match status" value="1"/>
</dbReference>
<feature type="binding site" evidence="9">
    <location>
        <position position="154"/>
    </location>
    <ligand>
        <name>NAD(+)</name>
        <dbReference type="ChEBI" id="CHEBI:57540"/>
    </ligand>
</feature>
<dbReference type="GO" id="GO:0051287">
    <property type="term" value="F:NAD binding"/>
    <property type="evidence" value="ECO:0007669"/>
    <property type="project" value="UniProtKB-UniRule"/>
</dbReference>
<dbReference type="InterPro" id="IPR017751">
    <property type="entry name" value="G3P_DH_NAD-dep_euk"/>
</dbReference>
<dbReference type="EC" id="1.1.1.8" evidence="11"/>
<dbReference type="AlphaFoldDB" id="A0A6P5A086"/>
<dbReference type="Proteomes" id="UP000515135">
    <property type="component" value="Unplaced"/>
</dbReference>
<dbReference type="Pfam" id="PF01210">
    <property type="entry name" value="NAD_Gly3P_dh_N"/>
    <property type="match status" value="1"/>
</dbReference>
<feature type="binding site" evidence="9">
    <location>
        <position position="42"/>
    </location>
    <ligand>
        <name>NAD(+)</name>
        <dbReference type="ChEBI" id="CHEBI:57540"/>
    </ligand>
</feature>
<evidence type="ECO:0000256" key="8">
    <source>
        <dbReference type="PIRSR" id="PIRSR000114-2"/>
    </source>
</evidence>
<feature type="binding site" evidence="8">
    <location>
        <position position="121"/>
    </location>
    <ligand>
        <name>substrate</name>
    </ligand>
</feature>
<evidence type="ECO:0000259" key="12">
    <source>
        <dbReference type="Pfam" id="PF01210"/>
    </source>
</evidence>
<feature type="binding site" evidence="9">
    <location>
        <position position="98"/>
    </location>
    <ligand>
        <name>NAD(+)</name>
        <dbReference type="ChEBI" id="CHEBI:57540"/>
    </ligand>
</feature>
<feature type="binding site" evidence="9">
    <location>
        <position position="280"/>
    </location>
    <ligand>
        <name>NAD(+)</name>
        <dbReference type="ChEBI" id="CHEBI:57540"/>
    </ligand>
</feature>
<organism evidence="14 15">
    <name type="scientific">Branchiostoma belcheri</name>
    <name type="common">Amphioxus</name>
    <dbReference type="NCBI Taxonomy" id="7741"/>
    <lineage>
        <taxon>Eukaryota</taxon>
        <taxon>Metazoa</taxon>
        <taxon>Chordata</taxon>
        <taxon>Cephalochordata</taxon>
        <taxon>Leptocardii</taxon>
        <taxon>Amphioxiformes</taxon>
        <taxon>Branchiostomatidae</taxon>
        <taxon>Branchiostoma</taxon>
    </lineage>
</organism>
<dbReference type="GO" id="GO:0005829">
    <property type="term" value="C:cytosol"/>
    <property type="evidence" value="ECO:0007669"/>
    <property type="project" value="TreeGrafter"/>
</dbReference>
<evidence type="ECO:0000256" key="10">
    <source>
        <dbReference type="RuleBase" id="RU000437"/>
    </source>
</evidence>
<gene>
    <name evidence="15" type="primary">LOC109483951</name>
</gene>
<feature type="binding site" evidence="9">
    <location>
        <begin position="11"/>
        <end position="16"/>
    </location>
    <ligand>
        <name>NAD(+)</name>
        <dbReference type="ChEBI" id="CHEBI:57540"/>
    </ligand>
</feature>
<dbReference type="Gene3D" id="1.10.1040.10">
    <property type="entry name" value="N-(1-d-carboxylethyl)-l-norvaline Dehydrogenase, domain 2"/>
    <property type="match status" value="1"/>
</dbReference>
<evidence type="ECO:0000259" key="13">
    <source>
        <dbReference type="Pfam" id="PF07479"/>
    </source>
</evidence>
<dbReference type="Gene3D" id="3.40.50.720">
    <property type="entry name" value="NAD(P)-binding Rossmann-like Domain"/>
    <property type="match status" value="1"/>
</dbReference>
<dbReference type="PRINTS" id="PR00077">
    <property type="entry name" value="GPDHDRGNASE"/>
</dbReference>
<dbReference type="FunFam" id="1.10.1040.10:FF:000084">
    <property type="entry name" value="Glycerol-3-phosphate dehydrogenase [NAD(+)], cytoplasmic"/>
    <property type="match status" value="1"/>
</dbReference>
<dbReference type="PANTHER" id="PTHR11728:SF8">
    <property type="entry name" value="GLYCEROL-3-PHOSPHATE DEHYDROGENASE [NAD(+)]-RELATED"/>
    <property type="match status" value="1"/>
</dbReference>
<keyword evidence="4 10" id="KW-0560">Oxidoreductase</keyword>
<dbReference type="InterPro" id="IPR006168">
    <property type="entry name" value="G3P_DH_NAD-dep"/>
</dbReference>
<dbReference type="InterPro" id="IPR006109">
    <property type="entry name" value="G3P_DH_NAD-dep_C"/>
</dbReference>
<keyword evidence="14" id="KW-1185">Reference proteome</keyword>
<dbReference type="PROSITE" id="PS00957">
    <property type="entry name" value="NAD_G3PDH"/>
    <property type="match status" value="1"/>
</dbReference>
<feature type="binding site" evidence="8">
    <location>
        <begin position="280"/>
        <end position="281"/>
    </location>
    <ligand>
        <name>substrate</name>
    </ligand>
</feature>
<keyword evidence="3" id="KW-0963">Cytoplasm</keyword>
<dbReference type="KEGG" id="bbel:109483951"/>
<evidence type="ECO:0000256" key="2">
    <source>
        <dbReference type="ARBA" id="ARBA00011009"/>
    </source>
</evidence>
<dbReference type="FunFam" id="3.40.50.720:FF:000088">
    <property type="entry name" value="Glycerol-3-phosphate dehydrogenase [NAD(+)]"/>
    <property type="match status" value="1"/>
</dbReference>
<keyword evidence="5 9" id="KW-0520">NAD</keyword>
<dbReference type="InterPro" id="IPR036291">
    <property type="entry name" value="NAD(P)-bd_dom_sf"/>
</dbReference>
<evidence type="ECO:0000313" key="15">
    <source>
        <dbReference type="RefSeq" id="XP_019642658.1"/>
    </source>
</evidence>
<dbReference type="GeneID" id="109483951"/>
<evidence type="ECO:0000256" key="9">
    <source>
        <dbReference type="PIRSR" id="PIRSR000114-3"/>
    </source>
</evidence>
<evidence type="ECO:0000256" key="7">
    <source>
        <dbReference type="PIRSR" id="PIRSR000114-1"/>
    </source>
</evidence>
<dbReference type="InterPro" id="IPR011128">
    <property type="entry name" value="G3P_DH_NAD-dep_N"/>
</dbReference>
<evidence type="ECO:0000256" key="1">
    <source>
        <dbReference type="ARBA" id="ARBA00004496"/>
    </source>
</evidence>
<feature type="domain" description="Glycerol-3-phosphate dehydrogenase NAD-dependent C-terminal" evidence="13">
    <location>
        <begin position="194"/>
        <end position="350"/>
    </location>
</feature>
<evidence type="ECO:0000256" key="11">
    <source>
        <dbReference type="RuleBase" id="RU361243"/>
    </source>
</evidence>
<proteinExistence type="inferred from homology"/>
<dbReference type="GO" id="GO:0005975">
    <property type="term" value="P:carbohydrate metabolic process"/>
    <property type="evidence" value="ECO:0007669"/>
    <property type="project" value="InterPro"/>
</dbReference>
<reference evidence="15" key="1">
    <citation type="submission" date="2025-08" db="UniProtKB">
        <authorList>
            <consortium name="RefSeq"/>
        </authorList>
    </citation>
    <scope>IDENTIFICATION</scope>
    <source>
        <tissue evidence="15">Gonad</tissue>
    </source>
</reference>
<dbReference type="PIRSF" id="PIRSF000114">
    <property type="entry name" value="Glycerol-3-P_dh"/>
    <property type="match status" value="1"/>
</dbReference>
<dbReference type="SUPFAM" id="SSF48179">
    <property type="entry name" value="6-phosphogluconate dehydrogenase C-terminal domain-like"/>
    <property type="match status" value="1"/>
</dbReference>
<evidence type="ECO:0000313" key="14">
    <source>
        <dbReference type="Proteomes" id="UP000515135"/>
    </source>
</evidence>
<dbReference type="PANTHER" id="PTHR11728">
    <property type="entry name" value="GLYCEROL-3-PHOSPHATE DEHYDROGENASE"/>
    <property type="match status" value="1"/>
</dbReference>
<feature type="binding site" evidence="9">
    <location>
        <position position="309"/>
    </location>
    <ligand>
        <name>NAD(+)</name>
        <dbReference type="ChEBI" id="CHEBI:57540"/>
    </ligand>
</feature>
<evidence type="ECO:0000256" key="4">
    <source>
        <dbReference type="ARBA" id="ARBA00023002"/>
    </source>
</evidence>
<protein>
    <recommendedName>
        <fullName evidence="11">Glycerol-3-phosphate dehydrogenase [NAD(+)]</fullName>
        <ecNumber evidence="11">1.1.1.8</ecNumber>
    </recommendedName>
</protein>
<dbReference type="RefSeq" id="XP_019642658.1">
    <property type="nucleotide sequence ID" value="XM_019787099.1"/>
</dbReference>
<comment type="catalytic activity">
    <reaction evidence="6">
        <text>sn-glycerol 3-phosphate + NAD(+) = dihydroxyacetone phosphate + NADH + H(+)</text>
        <dbReference type="Rhea" id="RHEA:11092"/>
        <dbReference type="ChEBI" id="CHEBI:15378"/>
        <dbReference type="ChEBI" id="CHEBI:57540"/>
        <dbReference type="ChEBI" id="CHEBI:57597"/>
        <dbReference type="ChEBI" id="CHEBI:57642"/>
        <dbReference type="ChEBI" id="CHEBI:57945"/>
        <dbReference type="EC" id="1.1.1.8"/>
    </reaction>
    <physiologicalReaction direction="left-to-right" evidence="6">
        <dbReference type="Rhea" id="RHEA:11093"/>
    </physiologicalReaction>
</comment>
<dbReference type="GO" id="GO:0042803">
    <property type="term" value="F:protein homodimerization activity"/>
    <property type="evidence" value="ECO:0007669"/>
    <property type="project" value="InterPro"/>
</dbReference>
<comment type="subcellular location">
    <subcellularLocation>
        <location evidence="1">Cytoplasm</location>
    </subcellularLocation>
</comment>